<evidence type="ECO:0000313" key="7">
    <source>
        <dbReference type="Proteomes" id="UP000316304"/>
    </source>
</evidence>
<comment type="similarity">
    <text evidence="1 4">Belongs to the DegT/DnrJ/EryC1 family.</text>
</comment>
<keyword evidence="6" id="KW-0032">Aminotransferase</keyword>
<dbReference type="NCBIfam" id="TIGR02379">
    <property type="entry name" value="ECA_wecE"/>
    <property type="match status" value="1"/>
</dbReference>
<keyword evidence="7" id="KW-1185">Reference proteome</keyword>
<dbReference type="Proteomes" id="UP000316304">
    <property type="component" value="Unassembled WGS sequence"/>
</dbReference>
<comment type="caution">
    <text evidence="6">The sequence shown here is derived from an EMBL/GenBank/DDBJ whole genome shotgun (WGS) entry which is preliminary data.</text>
</comment>
<dbReference type="InterPro" id="IPR000653">
    <property type="entry name" value="DegT/StrS_aminotransferase"/>
</dbReference>
<dbReference type="InterPro" id="IPR012749">
    <property type="entry name" value="WecE-like"/>
</dbReference>
<dbReference type="PANTHER" id="PTHR30244:SF34">
    <property type="entry name" value="DTDP-4-AMINO-4,6-DIDEOXYGALACTOSE TRANSAMINASE"/>
    <property type="match status" value="1"/>
</dbReference>
<dbReference type="Gene3D" id="3.90.1150.10">
    <property type="entry name" value="Aspartate Aminotransferase, domain 1"/>
    <property type="match status" value="1"/>
</dbReference>
<accession>A0A5C6CJW7</accession>
<dbReference type="NCBIfam" id="NF008687">
    <property type="entry name" value="PRK11706.1"/>
    <property type="match status" value="1"/>
</dbReference>
<feature type="compositionally biased region" description="Polar residues" evidence="5">
    <location>
        <begin position="38"/>
        <end position="52"/>
    </location>
</feature>
<dbReference type="AlphaFoldDB" id="A0A5C6CJW7"/>
<evidence type="ECO:0000256" key="2">
    <source>
        <dbReference type="PIRSR" id="PIRSR000390-1"/>
    </source>
</evidence>
<dbReference type="EMBL" id="SJPT01000004">
    <property type="protein sequence ID" value="TWU23109.1"/>
    <property type="molecule type" value="Genomic_DNA"/>
</dbReference>
<reference evidence="6 7" key="1">
    <citation type="submission" date="2019-02" db="EMBL/GenBank/DDBJ databases">
        <title>Deep-cultivation of Planctomycetes and their phenomic and genomic characterization uncovers novel biology.</title>
        <authorList>
            <person name="Wiegand S."/>
            <person name="Jogler M."/>
            <person name="Boedeker C."/>
            <person name="Pinto D."/>
            <person name="Vollmers J."/>
            <person name="Rivas-Marin E."/>
            <person name="Kohn T."/>
            <person name="Peeters S.H."/>
            <person name="Heuer A."/>
            <person name="Rast P."/>
            <person name="Oberbeckmann S."/>
            <person name="Bunk B."/>
            <person name="Jeske O."/>
            <person name="Meyerdierks A."/>
            <person name="Storesund J.E."/>
            <person name="Kallscheuer N."/>
            <person name="Luecker S."/>
            <person name="Lage O.M."/>
            <person name="Pohl T."/>
            <person name="Merkel B.J."/>
            <person name="Hornburger P."/>
            <person name="Mueller R.-W."/>
            <person name="Bruemmer F."/>
            <person name="Labrenz M."/>
            <person name="Spormann A.M."/>
            <person name="Op Den Camp H."/>
            <person name="Overmann J."/>
            <person name="Amann R."/>
            <person name="Jetten M.S.M."/>
            <person name="Mascher T."/>
            <person name="Medema M.H."/>
            <person name="Devos D.P."/>
            <person name="Kaster A.-K."/>
            <person name="Ovreas L."/>
            <person name="Rohde M."/>
            <person name="Galperin M.Y."/>
            <person name="Jogler C."/>
        </authorList>
    </citation>
    <scope>NUCLEOTIDE SEQUENCE [LARGE SCALE GENOMIC DNA]</scope>
    <source>
        <strain evidence="6 7">Pla52o</strain>
    </source>
</reference>
<proteinExistence type="inferred from homology"/>
<dbReference type="GO" id="GO:0000271">
    <property type="term" value="P:polysaccharide biosynthetic process"/>
    <property type="evidence" value="ECO:0007669"/>
    <property type="project" value="TreeGrafter"/>
</dbReference>
<feature type="modified residue" description="N6-(pyridoxal phosphate)lysine" evidence="3">
    <location>
        <position position="249"/>
    </location>
</feature>
<dbReference type="InterPro" id="IPR015421">
    <property type="entry name" value="PyrdxlP-dep_Trfase_major"/>
</dbReference>
<dbReference type="Gene3D" id="3.40.640.10">
    <property type="entry name" value="Type I PLP-dependent aspartate aminotransferase-like (Major domain)"/>
    <property type="match status" value="1"/>
</dbReference>
<dbReference type="InterPro" id="IPR015422">
    <property type="entry name" value="PyrdxlP-dep_Trfase_small"/>
</dbReference>
<evidence type="ECO:0000256" key="5">
    <source>
        <dbReference type="SAM" id="MobiDB-lite"/>
    </source>
</evidence>
<dbReference type="GO" id="GO:0019180">
    <property type="term" value="F:dTDP-4-amino-4,6-dideoxygalactose transaminase activity"/>
    <property type="evidence" value="ECO:0007669"/>
    <property type="project" value="UniProtKB-EC"/>
</dbReference>
<dbReference type="EC" id="2.6.1.59" evidence="6"/>
<dbReference type="PANTHER" id="PTHR30244">
    <property type="entry name" value="TRANSAMINASE"/>
    <property type="match status" value="1"/>
</dbReference>
<evidence type="ECO:0000256" key="1">
    <source>
        <dbReference type="ARBA" id="ARBA00037999"/>
    </source>
</evidence>
<evidence type="ECO:0000313" key="6">
    <source>
        <dbReference type="EMBL" id="TWU23109.1"/>
    </source>
</evidence>
<keyword evidence="3 4" id="KW-0663">Pyridoxal phosphate</keyword>
<sequence>MPLPLPSFTIVRQRRLLPFIPGSMAPLMRTELSSSDTSWINHDKSSANSSPTLDRRPHPYERKQLEPETLPICHPYTFGDEIEMISKVLWSGHLCGDGPFTRKCHTLLEERLKCNKTLLTTSCTHALELSAMLLELRSEDEVIMPSFTFVSTANAFTNLGVRPVFCDIRSDTLNIDETRIEALITSRTRAIVVVHYAGVSCDMATITAIAKRNNLAVVEDVAHAIFGNYQGQALGTLGEFGAASFHQTKNYSCGEGGALFINAPEFAERAEIIREKGTNRAMFLRGQVDRYSWCDKGSSYLPSEILAAHLWVQLREHEFVQQHRRKLHDFYITELSTWAHEHHVQLPSIPADCQSAYHLFWMLLPSLEIQSRLTSHLTALKIQSTFHYQPLHCSIMGHRYGYQSGDFPVTEMAGERLLRIPFYTGLSMEQAARVVDALKGFNHWT</sequence>
<evidence type="ECO:0000256" key="3">
    <source>
        <dbReference type="PIRSR" id="PIRSR000390-2"/>
    </source>
</evidence>
<feature type="active site" description="Proton acceptor" evidence="2">
    <location>
        <position position="249"/>
    </location>
</feature>
<dbReference type="GO" id="GO:0030170">
    <property type="term" value="F:pyridoxal phosphate binding"/>
    <property type="evidence" value="ECO:0007669"/>
    <property type="project" value="TreeGrafter"/>
</dbReference>
<evidence type="ECO:0000256" key="4">
    <source>
        <dbReference type="RuleBase" id="RU004508"/>
    </source>
</evidence>
<dbReference type="Pfam" id="PF01041">
    <property type="entry name" value="DegT_DnrJ_EryC1"/>
    <property type="match status" value="1"/>
</dbReference>
<feature type="region of interest" description="Disordered" evidence="5">
    <location>
        <begin position="38"/>
        <end position="61"/>
    </location>
</feature>
<dbReference type="CDD" id="cd00616">
    <property type="entry name" value="AHBA_syn"/>
    <property type="match status" value="1"/>
</dbReference>
<keyword evidence="6" id="KW-0808">Transferase</keyword>
<dbReference type="SUPFAM" id="SSF53383">
    <property type="entry name" value="PLP-dependent transferases"/>
    <property type="match status" value="1"/>
</dbReference>
<dbReference type="InterPro" id="IPR015424">
    <property type="entry name" value="PyrdxlP-dep_Trfase"/>
</dbReference>
<protein>
    <submittedName>
        <fullName evidence="6">dTDP-4-amino-4,6-dideoxygalactose transaminase</fullName>
        <ecNumber evidence="6">2.6.1.59</ecNumber>
    </submittedName>
</protein>
<name>A0A5C6CJW7_9BACT</name>
<dbReference type="PIRSF" id="PIRSF000390">
    <property type="entry name" value="PLP_StrS"/>
    <property type="match status" value="1"/>
</dbReference>
<gene>
    <name evidence="6" type="primary">rffA</name>
    <name evidence="6" type="ORF">Pla52o_26440</name>
</gene>
<organism evidence="6 7">
    <name type="scientific">Novipirellula galeiformis</name>
    <dbReference type="NCBI Taxonomy" id="2528004"/>
    <lineage>
        <taxon>Bacteria</taxon>
        <taxon>Pseudomonadati</taxon>
        <taxon>Planctomycetota</taxon>
        <taxon>Planctomycetia</taxon>
        <taxon>Pirellulales</taxon>
        <taxon>Pirellulaceae</taxon>
        <taxon>Novipirellula</taxon>
    </lineage>
</organism>